<sequence>MKYFKVLSIFLFSAVLFSCEKDTLSGTEEEQIESYIQSKGLVVTEKTATGLRYIRTKENAAGTMLVKGKTVSLNYTGKLLTGKKFDSGSFSFVLGGGRVIKGFDEGIAKMRVGESASIIFPSSLGYGSQGTSGIPGNSPLLFEIEILSVN</sequence>
<dbReference type="PROSITE" id="PS51257">
    <property type="entry name" value="PROKAR_LIPOPROTEIN"/>
    <property type="match status" value="1"/>
</dbReference>
<evidence type="ECO:0000256" key="5">
    <source>
        <dbReference type="PROSITE-ProRule" id="PRU00277"/>
    </source>
</evidence>
<comment type="catalytic activity">
    <reaction evidence="1 5 6">
        <text>[protein]-peptidylproline (omega=180) = [protein]-peptidylproline (omega=0)</text>
        <dbReference type="Rhea" id="RHEA:16237"/>
        <dbReference type="Rhea" id="RHEA-COMP:10747"/>
        <dbReference type="Rhea" id="RHEA-COMP:10748"/>
        <dbReference type="ChEBI" id="CHEBI:83833"/>
        <dbReference type="ChEBI" id="CHEBI:83834"/>
        <dbReference type="EC" id="5.2.1.8"/>
    </reaction>
</comment>
<evidence type="ECO:0000313" key="9">
    <source>
        <dbReference type="EMBL" id="MCP9764678.1"/>
    </source>
</evidence>
<name>A0AAE3KU35_9BACT</name>
<dbReference type="InterPro" id="IPR001179">
    <property type="entry name" value="PPIase_FKBP_dom"/>
</dbReference>
<comment type="caution">
    <text evidence="9">The sequence shown here is derived from an EMBL/GenBank/DDBJ whole genome shotgun (WGS) entry which is preliminary data.</text>
</comment>
<comment type="similarity">
    <text evidence="2 6">Belongs to the FKBP-type PPIase family.</text>
</comment>
<dbReference type="EC" id="5.2.1.8" evidence="6"/>
<dbReference type="PROSITE" id="PS50059">
    <property type="entry name" value="FKBP_PPIASE"/>
    <property type="match status" value="1"/>
</dbReference>
<dbReference type="Proteomes" id="UP001204144">
    <property type="component" value="Unassembled WGS sequence"/>
</dbReference>
<feature type="domain" description="PPIase FKBP-type" evidence="8">
    <location>
        <begin position="68"/>
        <end position="150"/>
    </location>
</feature>
<reference evidence="9 10" key="1">
    <citation type="submission" date="2018-11" db="EMBL/GenBank/DDBJ databases">
        <title>Novel bacteria species description.</title>
        <authorList>
            <person name="Han J.-H."/>
        </authorList>
    </citation>
    <scope>NUCLEOTIDE SEQUENCE [LARGE SCALE GENOMIC DNA]</scope>
    <source>
        <strain evidence="9 10">KCTC23259</strain>
    </source>
</reference>
<evidence type="ECO:0000259" key="8">
    <source>
        <dbReference type="PROSITE" id="PS50059"/>
    </source>
</evidence>
<dbReference type="SUPFAM" id="SSF54534">
    <property type="entry name" value="FKBP-like"/>
    <property type="match status" value="1"/>
</dbReference>
<keyword evidence="3 5" id="KW-0697">Rotamase</keyword>
<keyword evidence="10" id="KW-1185">Reference proteome</keyword>
<dbReference type="AlphaFoldDB" id="A0AAE3KU35"/>
<dbReference type="GO" id="GO:0003755">
    <property type="term" value="F:peptidyl-prolyl cis-trans isomerase activity"/>
    <property type="evidence" value="ECO:0007669"/>
    <property type="project" value="UniProtKB-UniRule"/>
</dbReference>
<dbReference type="Gene3D" id="3.10.50.40">
    <property type="match status" value="1"/>
</dbReference>
<evidence type="ECO:0000256" key="3">
    <source>
        <dbReference type="ARBA" id="ARBA00023110"/>
    </source>
</evidence>
<dbReference type="PANTHER" id="PTHR43811">
    <property type="entry name" value="FKBP-TYPE PEPTIDYL-PROLYL CIS-TRANS ISOMERASE FKPA"/>
    <property type="match status" value="1"/>
</dbReference>
<protein>
    <recommendedName>
        <fullName evidence="6">Peptidyl-prolyl cis-trans isomerase</fullName>
        <ecNumber evidence="6">5.2.1.8</ecNumber>
    </recommendedName>
</protein>
<dbReference type="EMBL" id="RJUF01000175">
    <property type="protein sequence ID" value="MCP9764678.1"/>
    <property type="molecule type" value="Genomic_DNA"/>
</dbReference>
<evidence type="ECO:0000256" key="1">
    <source>
        <dbReference type="ARBA" id="ARBA00000971"/>
    </source>
</evidence>
<evidence type="ECO:0000256" key="2">
    <source>
        <dbReference type="ARBA" id="ARBA00006577"/>
    </source>
</evidence>
<evidence type="ECO:0000256" key="4">
    <source>
        <dbReference type="ARBA" id="ARBA00023235"/>
    </source>
</evidence>
<dbReference type="Pfam" id="PF00254">
    <property type="entry name" value="FKBP_C"/>
    <property type="match status" value="1"/>
</dbReference>
<keyword evidence="4 5" id="KW-0413">Isomerase</keyword>
<feature type="signal peptide" evidence="7">
    <location>
        <begin position="1"/>
        <end position="18"/>
    </location>
</feature>
<dbReference type="PANTHER" id="PTHR43811:SF19">
    <property type="entry name" value="39 KDA FK506-BINDING NUCLEAR PROTEIN"/>
    <property type="match status" value="1"/>
</dbReference>
<feature type="chain" id="PRO_5042089548" description="Peptidyl-prolyl cis-trans isomerase" evidence="7">
    <location>
        <begin position="19"/>
        <end position="150"/>
    </location>
</feature>
<evidence type="ECO:0000256" key="6">
    <source>
        <dbReference type="RuleBase" id="RU003915"/>
    </source>
</evidence>
<proteinExistence type="inferred from homology"/>
<organism evidence="9 10">
    <name type="scientific">Lacihabitans soyangensis</name>
    <dbReference type="NCBI Taxonomy" id="869394"/>
    <lineage>
        <taxon>Bacteria</taxon>
        <taxon>Pseudomonadati</taxon>
        <taxon>Bacteroidota</taxon>
        <taxon>Cytophagia</taxon>
        <taxon>Cytophagales</taxon>
        <taxon>Leadbetterellaceae</taxon>
        <taxon>Lacihabitans</taxon>
    </lineage>
</organism>
<keyword evidence="7" id="KW-0732">Signal</keyword>
<gene>
    <name evidence="9" type="ORF">EGI31_17200</name>
</gene>
<dbReference type="RefSeq" id="WP_255038370.1">
    <property type="nucleotide sequence ID" value="NZ_RJUF01000175.1"/>
</dbReference>
<dbReference type="InterPro" id="IPR046357">
    <property type="entry name" value="PPIase_dom_sf"/>
</dbReference>
<accession>A0AAE3KU35</accession>
<evidence type="ECO:0000313" key="10">
    <source>
        <dbReference type="Proteomes" id="UP001204144"/>
    </source>
</evidence>
<evidence type="ECO:0000256" key="7">
    <source>
        <dbReference type="SAM" id="SignalP"/>
    </source>
</evidence>